<evidence type="ECO:0000313" key="1">
    <source>
        <dbReference type="EMBL" id="EYB88991.1"/>
    </source>
</evidence>
<evidence type="ECO:0000313" key="2">
    <source>
        <dbReference type="Proteomes" id="UP000024635"/>
    </source>
</evidence>
<accession>A0A016SF53</accession>
<dbReference type="EMBL" id="JARK01001574">
    <property type="protein sequence ID" value="EYB88991.1"/>
    <property type="molecule type" value="Genomic_DNA"/>
</dbReference>
<dbReference type="Proteomes" id="UP000024635">
    <property type="component" value="Unassembled WGS sequence"/>
</dbReference>
<gene>
    <name evidence="1" type="primary">Acey_s0238.g3287</name>
    <name evidence="1" type="ORF">Y032_0238g3287</name>
</gene>
<name>A0A016SF53_9BILA</name>
<comment type="caution">
    <text evidence="1">The sequence shown here is derived from an EMBL/GenBank/DDBJ whole genome shotgun (WGS) entry which is preliminary data.</text>
</comment>
<sequence>MLSKTSQDKGELFSYMVKFSRKATISCLLFQNKQHTGRNRLDEYPVFGQPRGRLFKHSGIHANLKLEKTIHTCSASKQIQDGVVFVLPATSR</sequence>
<protein>
    <submittedName>
        <fullName evidence="1">Uncharacterized protein</fullName>
    </submittedName>
</protein>
<keyword evidence="2" id="KW-1185">Reference proteome</keyword>
<dbReference type="AlphaFoldDB" id="A0A016SF53"/>
<organism evidence="1 2">
    <name type="scientific">Ancylostoma ceylanicum</name>
    <dbReference type="NCBI Taxonomy" id="53326"/>
    <lineage>
        <taxon>Eukaryota</taxon>
        <taxon>Metazoa</taxon>
        <taxon>Ecdysozoa</taxon>
        <taxon>Nematoda</taxon>
        <taxon>Chromadorea</taxon>
        <taxon>Rhabditida</taxon>
        <taxon>Rhabditina</taxon>
        <taxon>Rhabditomorpha</taxon>
        <taxon>Strongyloidea</taxon>
        <taxon>Ancylostomatidae</taxon>
        <taxon>Ancylostomatinae</taxon>
        <taxon>Ancylostoma</taxon>
    </lineage>
</organism>
<proteinExistence type="predicted"/>
<reference evidence="2" key="1">
    <citation type="journal article" date="2015" name="Nat. Genet.">
        <title>The genome and transcriptome of the zoonotic hookworm Ancylostoma ceylanicum identify infection-specific gene families.</title>
        <authorList>
            <person name="Schwarz E.M."/>
            <person name="Hu Y."/>
            <person name="Antoshechkin I."/>
            <person name="Miller M.M."/>
            <person name="Sternberg P.W."/>
            <person name="Aroian R.V."/>
        </authorList>
    </citation>
    <scope>NUCLEOTIDE SEQUENCE</scope>
    <source>
        <strain evidence="2">HY135</strain>
    </source>
</reference>